<dbReference type="InterPro" id="IPR018060">
    <property type="entry name" value="HTH_AraC"/>
</dbReference>
<keyword evidence="4" id="KW-0812">Transmembrane</keyword>
<dbReference type="InterPro" id="IPR020449">
    <property type="entry name" value="Tscrpt_reg_AraC-type_HTH"/>
</dbReference>
<dbReference type="EMBL" id="JACXIZ010000033">
    <property type="protein sequence ID" value="MBD2847175.1"/>
    <property type="molecule type" value="Genomic_DNA"/>
</dbReference>
<dbReference type="InterPro" id="IPR041522">
    <property type="entry name" value="CdaR_GGDEF"/>
</dbReference>
<evidence type="ECO:0000256" key="1">
    <source>
        <dbReference type="ARBA" id="ARBA00023015"/>
    </source>
</evidence>
<dbReference type="Pfam" id="PF17853">
    <property type="entry name" value="GGDEF_2"/>
    <property type="match status" value="1"/>
</dbReference>
<keyword evidence="4" id="KW-0472">Membrane</keyword>
<keyword evidence="2" id="KW-0238">DNA-binding</keyword>
<dbReference type="GO" id="GO:0003700">
    <property type="term" value="F:DNA-binding transcription factor activity"/>
    <property type="evidence" value="ECO:0007669"/>
    <property type="project" value="InterPro"/>
</dbReference>
<dbReference type="GO" id="GO:0043565">
    <property type="term" value="F:sequence-specific DNA binding"/>
    <property type="evidence" value="ECO:0007669"/>
    <property type="project" value="InterPro"/>
</dbReference>
<dbReference type="SUPFAM" id="SSF46689">
    <property type="entry name" value="Homeodomain-like"/>
    <property type="match status" value="2"/>
</dbReference>
<sequence>MEKKRFNRALFYTYLSSYIAVLVIPLVVLWLVLSHNMAGLLKDEMIGNQLERLGQVQDMVEIKMNELEKIAFRISSNPELTPYNATKNAYAAMNTVSELQDYKAADAFLFDLLLYYRDKPLLYSSEGTHAPQQLVSRTFPYERWTDEAFFETISTLTLAEIRPAEALLYAPPVRIVTSMMPIPYQRTTPYATLVFLIREQALLDLIQRIDDDYAGNTMIVNARGEIITSVRPAADAPFNPQALEGQGTELMQADGSEYFVSYISSARSGWTYATYIDKAAALQQVQQMQRLGIILLLAVLFLGSALIYGSMHLNYNPLRRLFQYTEQRLKEVTPDVQPIRDLDSVRLAVHAISDNSRRLHLALDQSRPALKAQLVTELMRGSVSDLESFNRRGAAVGVLLRDTPYRFVLLLLQQRPPEAAPGGMMELLERELPPGIEGYGMESSEGNMLILACTSADLGEDAFIASMDGLKQRLHAQWGALATVGIGRSYETLAQLGKSYLEASTALDYRLIKGSGAVIVFDEVSEASASGAWYPESELEELRLAVRQGSTSRIEKLLDALIATMKAVEIPLYLIKCICFDLINTLVRTIQEMYPEEADERQRYPDVTSIVQFETVDGLVESLKTASTQLCDVIRAKKESGNARLVETLKAYMQAHYASYSFSLQQMAADMGMSASYISRYFKNQTSLTVTQYIQRLRIERAKELLRGDDNLQSIAEQLGYGNGSSFIRRFKEHEGVTPGEYRKQFES</sequence>
<keyword evidence="4" id="KW-1133">Transmembrane helix</keyword>
<dbReference type="PANTHER" id="PTHR43280">
    <property type="entry name" value="ARAC-FAMILY TRANSCRIPTIONAL REGULATOR"/>
    <property type="match status" value="1"/>
</dbReference>
<accession>A0A927BWS7</accession>
<dbReference type="PRINTS" id="PR00032">
    <property type="entry name" value="HTHARAC"/>
</dbReference>
<dbReference type="AlphaFoldDB" id="A0A927BWS7"/>
<organism evidence="6 7">
    <name type="scientific">Paenibacillus sabuli</name>
    <dbReference type="NCBI Taxonomy" id="2772509"/>
    <lineage>
        <taxon>Bacteria</taxon>
        <taxon>Bacillati</taxon>
        <taxon>Bacillota</taxon>
        <taxon>Bacilli</taxon>
        <taxon>Bacillales</taxon>
        <taxon>Paenibacillaceae</taxon>
        <taxon>Paenibacillus</taxon>
    </lineage>
</organism>
<proteinExistence type="predicted"/>
<keyword evidence="7" id="KW-1185">Reference proteome</keyword>
<dbReference type="InterPro" id="IPR009057">
    <property type="entry name" value="Homeodomain-like_sf"/>
</dbReference>
<feature type="transmembrane region" description="Helical" evidence="4">
    <location>
        <begin position="12"/>
        <end position="33"/>
    </location>
</feature>
<gene>
    <name evidence="6" type="ORF">IDH44_18400</name>
</gene>
<feature type="domain" description="HTH araC/xylS-type" evidence="5">
    <location>
        <begin position="647"/>
        <end position="745"/>
    </location>
</feature>
<dbReference type="PANTHER" id="PTHR43280:SF2">
    <property type="entry name" value="HTH-TYPE TRANSCRIPTIONAL REGULATOR EXSA"/>
    <property type="match status" value="1"/>
</dbReference>
<feature type="transmembrane region" description="Helical" evidence="4">
    <location>
        <begin position="291"/>
        <end position="311"/>
    </location>
</feature>
<comment type="caution">
    <text evidence="6">The sequence shown here is derived from an EMBL/GenBank/DDBJ whole genome shotgun (WGS) entry which is preliminary data.</text>
</comment>
<dbReference type="SMART" id="SM00342">
    <property type="entry name" value="HTH_ARAC"/>
    <property type="match status" value="1"/>
</dbReference>
<dbReference type="InterPro" id="IPR018062">
    <property type="entry name" value="HTH_AraC-typ_CS"/>
</dbReference>
<dbReference type="Proteomes" id="UP000621560">
    <property type="component" value="Unassembled WGS sequence"/>
</dbReference>
<dbReference type="RefSeq" id="WP_190920238.1">
    <property type="nucleotide sequence ID" value="NZ_JACXIZ010000033.1"/>
</dbReference>
<name>A0A927BWS7_9BACL</name>
<keyword evidence="3" id="KW-0804">Transcription</keyword>
<evidence type="ECO:0000313" key="7">
    <source>
        <dbReference type="Proteomes" id="UP000621560"/>
    </source>
</evidence>
<evidence type="ECO:0000256" key="4">
    <source>
        <dbReference type="SAM" id="Phobius"/>
    </source>
</evidence>
<keyword evidence="1" id="KW-0805">Transcription regulation</keyword>
<dbReference type="Gene3D" id="1.10.10.60">
    <property type="entry name" value="Homeodomain-like"/>
    <property type="match status" value="2"/>
</dbReference>
<reference evidence="6" key="1">
    <citation type="submission" date="2020-09" db="EMBL/GenBank/DDBJ databases">
        <title>A novel bacterium of genus Paenibacillus, isolated from South China Sea.</title>
        <authorList>
            <person name="Huang H."/>
            <person name="Mo K."/>
            <person name="Hu Y."/>
        </authorList>
    </citation>
    <scope>NUCLEOTIDE SEQUENCE</scope>
    <source>
        <strain evidence="6">IB182496</strain>
    </source>
</reference>
<evidence type="ECO:0000256" key="3">
    <source>
        <dbReference type="ARBA" id="ARBA00023163"/>
    </source>
</evidence>
<dbReference type="PROSITE" id="PS01124">
    <property type="entry name" value="HTH_ARAC_FAMILY_2"/>
    <property type="match status" value="1"/>
</dbReference>
<protein>
    <submittedName>
        <fullName evidence="6">AraC family transcriptional regulator</fullName>
    </submittedName>
</protein>
<evidence type="ECO:0000256" key="2">
    <source>
        <dbReference type="ARBA" id="ARBA00023125"/>
    </source>
</evidence>
<evidence type="ECO:0000259" key="5">
    <source>
        <dbReference type="PROSITE" id="PS01124"/>
    </source>
</evidence>
<dbReference type="Pfam" id="PF12833">
    <property type="entry name" value="HTH_18"/>
    <property type="match status" value="1"/>
</dbReference>
<evidence type="ECO:0000313" key="6">
    <source>
        <dbReference type="EMBL" id="MBD2847175.1"/>
    </source>
</evidence>
<dbReference type="PROSITE" id="PS00041">
    <property type="entry name" value="HTH_ARAC_FAMILY_1"/>
    <property type="match status" value="1"/>
</dbReference>